<dbReference type="InterPro" id="IPR036116">
    <property type="entry name" value="FN3_sf"/>
</dbReference>
<keyword evidence="6" id="KW-1185">Reference proteome</keyword>
<feature type="domain" description="Fibronectin type-III" evidence="4">
    <location>
        <begin position="1637"/>
        <end position="1730"/>
    </location>
</feature>
<accession>A0ABP4V6K5</accession>
<evidence type="ECO:0000313" key="6">
    <source>
        <dbReference type="Proteomes" id="UP001501138"/>
    </source>
</evidence>
<dbReference type="Gene3D" id="2.60.40.3440">
    <property type="match status" value="1"/>
</dbReference>
<evidence type="ECO:0000256" key="2">
    <source>
        <dbReference type="ARBA" id="ARBA00023326"/>
    </source>
</evidence>
<dbReference type="SMART" id="SM00060">
    <property type="entry name" value="FN3"/>
    <property type="match status" value="5"/>
</dbReference>
<feature type="compositionally biased region" description="Polar residues" evidence="3">
    <location>
        <begin position="1860"/>
        <end position="1869"/>
    </location>
</feature>
<comment type="caution">
    <text evidence="5">The sequence shown here is derived from an EMBL/GenBank/DDBJ whole genome shotgun (WGS) entry which is preliminary data.</text>
</comment>
<dbReference type="Pfam" id="PF17963">
    <property type="entry name" value="Big_9"/>
    <property type="match status" value="10"/>
</dbReference>
<protein>
    <submittedName>
        <fullName evidence="5">Ig-like domain-containing protein</fullName>
    </submittedName>
</protein>
<reference evidence="6" key="1">
    <citation type="journal article" date="2019" name="Int. J. Syst. Evol. Microbiol.">
        <title>The Global Catalogue of Microorganisms (GCM) 10K type strain sequencing project: providing services to taxonomists for standard genome sequencing and annotation.</title>
        <authorList>
            <consortium name="The Broad Institute Genomics Platform"/>
            <consortium name="The Broad Institute Genome Sequencing Center for Infectious Disease"/>
            <person name="Wu L."/>
            <person name="Ma J."/>
        </authorList>
    </citation>
    <scope>NUCLEOTIDE SEQUENCE [LARGE SCALE GENOMIC DNA]</scope>
    <source>
        <strain evidence="6">JCM 15589</strain>
    </source>
</reference>
<gene>
    <name evidence="5" type="ORF">GCM10009809_10140</name>
</gene>
<dbReference type="PANTHER" id="PTHR46957:SF3">
    <property type="entry name" value="CYTOKINE RECEPTOR"/>
    <property type="match status" value="1"/>
</dbReference>
<dbReference type="PANTHER" id="PTHR46957">
    <property type="entry name" value="CYTOKINE RECEPTOR"/>
    <property type="match status" value="1"/>
</dbReference>
<feature type="region of interest" description="Disordered" evidence="3">
    <location>
        <begin position="1519"/>
        <end position="1550"/>
    </location>
</feature>
<dbReference type="SUPFAM" id="SSF49265">
    <property type="entry name" value="Fibronectin type III"/>
    <property type="match status" value="2"/>
</dbReference>
<keyword evidence="1" id="KW-0326">Glycosidase</keyword>
<evidence type="ECO:0000256" key="3">
    <source>
        <dbReference type="SAM" id="MobiDB-lite"/>
    </source>
</evidence>
<name>A0ABP4V6K5_9MICO</name>
<dbReference type="PRINTS" id="PR00014">
    <property type="entry name" value="FNTYPEIII"/>
</dbReference>
<feature type="compositionally biased region" description="Acidic residues" evidence="3">
    <location>
        <begin position="366"/>
        <end position="379"/>
    </location>
</feature>
<dbReference type="CDD" id="cd00063">
    <property type="entry name" value="FN3"/>
    <property type="match status" value="4"/>
</dbReference>
<sequence>MGLFTRLRADRRTTVSTTVVLALSAGVVAAAVLYDGEATADVDVNDSGVWVTKQSAGLVGRFNTEAKALDGTLLAGTSAFDVDQQASQVLVGDQGNSAASLVDVARLKFSSTTRLPAGAEAAIGGGRAAVLDAESGELWETAVEDLPALDTEEADPSAELDGVARVVVSQGGTTYAVVPARDTLWTLEPGAEPVTTELGLLDEGDDVVLTTVGDDLVVLDRTDGLLRLPDGETVEVADGQEARLQQPGEPSGAVAYATSSALVLQPLGGGAATSRQASGSPGAPVQLGGCLYGAWSTTGQIVRDCAGTDRDVDKVLEGIDQTTRLEYRVNRENVVLNDLTSGILWMALDEFEKVDDWDVKLPEQVEGQDEDAEDAEPELVDNTVVDREKQDPPEAKDDAFGVRPGRSTVLDVLSNDLDPDGDVVTAAVAGDQPEPFAVQRVLGGKALQAVVPEDASGSASFAYDVSDGRGGTDQGQVDVRVVPWDENAAPEQTGKPVLRVEQGKSAQAKVLSYFRDPDGDDVYLATASPTVQGDEVRAYPDGTVEFRDNGTGTGRKKVTLTVGDGRGEVVEGTLWVDVGASPEPPVAVGDHVVATAGQPVTVEPLANDTDPNGDDLRLTNVADAAPAELTRNLDSGTFSFMSHEAGSYDVLYQVTDGTASTTGVVRVDVQDAESAQGAPVVVSDTALLPAGGSTLVDVLANDTDPAGGVLVVQSVQVPDDAGLSVAVLGHQMLRVSETRRLSEPVVLRYTVSGGDETATGEVRVLPVPAPERLQPPNAAADEVTVRVGDYVNIPVLSNDTHPDGLELTLDGDLEQSVDPAQGDLFVSEDRLRFRAGSEPGTAYAIYKVRDPNGQEDSAQVTIHIRGGEENAAPVPRDVEARVLAGGTTRVLVPLDGVDPDGDSVQLTGLATGPGQGRAEVVDGYVDYAAAKDARGVDSFRYTVQDARGEVATGVVRVGIAQPPATNQPPVAADDEVTVRPDRRVAVPALENDSDPDGDRVGLVAGSLDGGEDLDAEVAEDRIVVNAPGDEGTYTFFYAVEDTYAARGSASVSVTVARDAPLLPPVARDDSVPVADLLGATTVTVPVLENDEDPDGAADDLTVETSATTATVTDDGTLAVTLTPERQVITYTVTDVDGQSAKAFVVVPGMTAIEPILKPGQAPLEVLSGESLDIDIADRVLVVDPRSPRLTTADRVTAVDGTVEVTGTTTMTFTPKAGHVGPASVTFEVTDGKTPDDPEGHTAVLTLPVRVLPPENLPPEPGTPTGTVAAGEESAVDLGRFAKDPDDDDLRFELGALPGGLGATLSGATVTLEAAPDVAKGTVLTVPYTVTDDEHAPVDGELAVEVVASTRPLARAVDDTVDGAHQGEAVSVPVLANDSNPFEERAPLELVGDAVLETGVGGTTVDGESVVVTPADDFVGTMVVRYTVQDATQDPDRQVEGRATVNVLGVPEAPTTPAVEEVRSGTVVLSWTPPVNNGAEITGYTVTSSQGDEFDCATTTCTLDGLTNNVTYTFTVTAANEVGDSEQSPASAEARPDEKPDPPAAPRLEFGDGELVVTWDNATYADRSPIGSVNLEISPAPANGEAQKVGVTDERIVWDGLTNGTAYRVRVQAINRAPDPSDWGAWSTSMIPAGPPAAPGAPTATRVETPLGGQVHVAWPVPADNGDAVRAYHVDVLRDGTKEGATRTTTAPALDLEGLATRSTYTFVVTAENKAGKGSASAASNAVTPYGTPGAPGAPTAALGADTNGRADVSWGAADANGNPVTYTVATDQGGSTTTTATSLTYPGLANGTAYRFRVQACNAAGCSAWTAWSGAVTPFTVPGTPGASWSKASATDGEFRTSAPSSDGGRPVARYEWQLSGSQNDSGSPASPPTVGVSGGHDKTYSFQIRACNAAGCGAWATASGSTDPAPNPRAWVTRGGSTGVVPGQCSSGNCNYFVVNTSDFEPGNHQVQCWSDTTADVSGWHDIITHGKSWSAGSSKTYDLPANGTKALTCFYGIPGTPVAVMIDGVRYEARAW</sequence>
<dbReference type="Pfam" id="PF00041">
    <property type="entry name" value="fn3"/>
    <property type="match status" value="3"/>
</dbReference>
<evidence type="ECO:0000259" key="4">
    <source>
        <dbReference type="PROSITE" id="PS50853"/>
    </source>
</evidence>
<dbReference type="Gene3D" id="2.60.40.2810">
    <property type="match status" value="1"/>
</dbReference>
<feature type="domain" description="Fibronectin type-III" evidence="4">
    <location>
        <begin position="1452"/>
        <end position="1538"/>
    </location>
</feature>
<feature type="region of interest" description="Disordered" evidence="3">
    <location>
        <begin position="1860"/>
        <end position="1879"/>
    </location>
</feature>
<dbReference type="RefSeq" id="WP_344246292.1">
    <property type="nucleotide sequence ID" value="NZ_BAAAPM010000003.1"/>
</dbReference>
<dbReference type="Proteomes" id="UP001501138">
    <property type="component" value="Unassembled WGS sequence"/>
</dbReference>
<keyword evidence="1" id="KW-0378">Hydrolase</keyword>
<keyword evidence="2" id="KW-0624">Polysaccharide degradation</keyword>
<feature type="domain" description="Fibronectin type-III" evidence="4">
    <location>
        <begin position="1541"/>
        <end position="1633"/>
    </location>
</feature>
<dbReference type="Gene3D" id="2.60.40.10">
    <property type="entry name" value="Immunoglobulins"/>
    <property type="match status" value="6"/>
</dbReference>
<feature type="region of interest" description="Disordered" evidence="3">
    <location>
        <begin position="1825"/>
        <end position="1851"/>
    </location>
</feature>
<feature type="region of interest" description="Disordered" evidence="3">
    <location>
        <begin position="365"/>
        <end position="402"/>
    </location>
</feature>
<keyword evidence="2" id="KW-0119">Carbohydrate metabolism</keyword>
<organism evidence="5 6">
    <name type="scientific">Isoptericola hypogeus</name>
    <dbReference type="NCBI Taxonomy" id="300179"/>
    <lineage>
        <taxon>Bacteria</taxon>
        <taxon>Bacillati</taxon>
        <taxon>Actinomycetota</taxon>
        <taxon>Actinomycetes</taxon>
        <taxon>Micrococcales</taxon>
        <taxon>Promicromonosporaceae</taxon>
        <taxon>Isoptericola</taxon>
    </lineage>
</organism>
<feature type="compositionally biased region" description="Basic and acidic residues" evidence="3">
    <location>
        <begin position="384"/>
        <end position="400"/>
    </location>
</feature>
<dbReference type="InterPro" id="IPR050713">
    <property type="entry name" value="RTP_Phos/Ushers"/>
</dbReference>
<evidence type="ECO:0000256" key="1">
    <source>
        <dbReference type="ARBA" id="ARBA00023295"/>
    </source>
</evidence>
<dbReference type="PROSITE" id="PS50853">
    <property type="entry name" value="FN3"/>
    <property type="match status" value="4"/>
</dbReference>
<evidence type="ECO:0000313" key="5">
    <source>
        <dbReference type="EMBL" id="GAA1715987.1"/>
    </source>
</evidence>
<proteinExistence type="predicted"/>
<dbReference type="EMBL" id="BAAAPM010000003">
    <property type="protein sequence ID" value="GAA1715987.1"/>
    <property type="molecule type" value="Genomic_DNA"/>
</dbReference>
<feature type="domain" description="Fibronectin type-III" evidence="4">
    <location>
        <begin position="1734"/>
        <end position="1823"/>
    </location>
</feature>
<dbReference type="InterPro" id="IPR013783">
    <property type="entry name" value="Ig-like_fold"/>
</dbReference>
<dbReference type="InterPro" id="IPR003961">
    <property type="entry name" value="FN3_dom"/>
</dbReference>